<name>A0ABM0LVL4_SACKO</name>
<keyword evidence="2" id="KW-0963">Cytoplasm</keyword>
<dbReference type="Proteomes" id="UP000694865">
    <property type="component" value="Unplaced"/>
</dbReference>
<keyword evidence="5" id="KW-1185">Reference proteome</keyword>
<dbReference type="GeneID" id="102800985"/>
<gene>
    <name evidence="6" type="primary">LOC102800985</name>
</gene>
<accession>A0ABM0LVL4</accession>
<dbReference type="PANTHER" id="PTHR16308:SF13">
    <property type="entry name" value="PROTEIN LINGERER"/>
    <property type="match status" value="1"/>
</dbReference>
<evidence type="ECO:0000256" key="4">
    <source>
        <dbReference type="SAM" id="MobiDB-lite"/>
    </source>
</evidence>
<dbReference type="PANTHER" id="PTHR16308">
    <property type="entry name" value="UBIQUITIN ASSOCIATED PROTEIN 2-LIKE/LINGERER"/>
    <property type="match status" value="1"/>
</dbReference>
<reference evidence="6" key="1">
    <citation type="submission" date="2025-08" db="UniProtKB">
        <authorList>
            <consortium name="RefSeq"/>
        </authorList>
    </citation>
    <scope>IDENTIFICATION</scope>
    <source>
        <tissue evidence="6">Testes</tissue>
    </source>
</reference>
<dbReference type="InterPro" id="IPR051833">
    <property type="entry name" value="TC-DDR_regulator"/>
</dbReference>
<comment type="subcellular location">
    <subcellularLocation>
        <location evidence="1">Cytoplasm</location>
    </subcellularLocation>
</comment>
<evidence type="ECO:0000256" key="2">
    <source>
        <dbReference type="ARBA" id="ARBA00022490"/>
    </source>
</evidence>
<feature type="compositionally biased region" description="Low complexity" evidence="4">
    <location>
        <begin position="86"/>
        <end position="98"/>
    </location>
</feature>
<organism evidence="5 6">
    <name type="scientific">Saccoglossus kowalevskii</name>
    <name type="common">Acorn worm</name>
    <dbReference type="NCBI Taxonomy" id="10224"/>
    <lineage>
        <taxon>Eukaryota</taxon>
        <taxon>Metazoa</taxon>
        <taxon>Hemichordata</taxon>
        <taxon>Enteropneusta</taxon>
        <taxon>Harrimaniidae</taxon>
        <taxon>Saccoglossus</taxon>
    </lineage>
</organism>
<evidence type="ECO:0000256" key="3">
    <source>
        <dbReference type="ARBA" id="ARBA00022553"/>
    </source>
</evidence>
<evidence type="ECO:0000313" key="6">
    <source>
        <dbReference type="RefSeq" id="XP_006811805.1"/>
    </source>
</evidence>
<feature type="region of interest" description="Disordered" evidence="4">
    <location>
        <begin position="1"/>
        <end position="115"/>
    </location>
</feature>
<evidence type="ECO:0000256" key="1">
    <source>
        <dbReference type="ARBA" id="ARBA00004496"/>
    </source>
</evidence>
<evidence type="ECO:0000313" key="5">
    <source>
        <dbReference type="Proteomes" id="UP000694865"/>
    </source>
</evidence>
<dbReference type="RefSeq" id="XP_006811805.1">
    <property type="nucleotide sequence ID" value="XM_006811742.1"/>
</dbReference>
<proteinExistence type="predicted"/>
<protein>
    <submittedName>
        <fullName evidence="6">Ubiquitin-associated protein 2-like</fullName>
    </submittedName>
</protein>
<sequence>MAGSAYGNKAHAQSFDKQGFHAGTPPPFNIPLASGAQGGTMNPATGYAATPAPFVQMMAPHPHQHQHQHHSQMLAHQMHGDGPQGGSNQRSQGGSSQGKPTGSKQSYSSPYWGAS</sequence>
<keyword evidence="3" id="KW-0597">Phosphoprotein</keyword>
<feature type="compositionally biased region" description="Polar residues" evidence="4">
    <location>
        <begin position="99"/>
        <end position="109"/>
    </location>
</feature>